<evidence type="ECO:0000256" key="2">
    <source>
        <dbReference type="ARBA" id="ARBA00010792"/>
    </source>
</evidence>
<evidence type="ECO:0000313" key="9">
    <source>
        <dbReference type="EMBL" id="MBA9042194.1"/>
    </source>
</evidence>
<evidence type="ECO:0000256" key="6">
    <source>
        <dbReference type="ARBA" id="ARBA00023136"/>
    </source>
</evidence>
<dbReference type="AlphaFoldDB" id="A0A7W3NFS2"/>
<dbReference type="GO" id="GO:0005886">
    <property type="term" value="C:plasma membrane"/>
    <property type="evidence" value="ECO:0007669"/>
    <property type="project" value="UniProtKB-SubCell"/>
</dbReference>
<evidence type="ECO:0000256" key="7">
    <source>
        <dbReference type="SAM" id="Phobius"/>
    </source>
</evidence>
<evidence type="ECO:0000256" key="5">
    <source>
        <dbReference type="ARBA" id="ARBA00022989"/>
    </source>
</evidence>
<evidence type="ECO:0000256" key="4">
    <source>
        <dbReference type="ARBA" id="ARBA00022692"/>
    </source>
</evidence>
<keyword evidence="3" id="KW-1003">Cell membrane</keyword>
<feature type="transmembrane region" description="Helical" evidence="7">
    <location>
        <begin position="39"/>
        <end position="63"/>
    </location>
</feature>
<feature type="transmembrane region" description="Helical" evidence="7">
    <location>
        <begin position="84"/>
        <end position="102"/>
    </location>
</feature>
<protein>
    <submittedName>
        <fullName evidence="9">Membrane protein DedA with SNARE-associated domain</fullName>
    </submittedName>
</protein>
<organism evidence="9 10">
    <name type="scientific">Priestia aryabhattai</name>
    <name type="common">Bacillus aryabhattai</name>
    <dbReference type="NCBI Taxonomy" id="412384"/>
    <lineage>
        <taxon>Bacteria</taxon>
        <taxon>Bacillati</taxon>
        <taxon>Bacillota</taxon>
        <taxon>Bacilli</taxon>
        <taxon>Bacillales</taxon>
        <taxon>Bacillaceae</taxon>
        <taxon>Priestia</taxon>
    </lineage>
</organism>
<evidence type="ECO:0000313" key="10">
    <source>
        <dbReference type="Proteomes" id="UP000543174"/>
    </source>
</evidence>
<dbReference type="Pfam" id="PF09335">
    <property type="entry name" value="VTT_dom"/>
    <property type="match status" value="1"/>
</dbReference>
<keyword evidence="10" id="KW-1185">Reference proteome</keyword>
<evidence type="ECO:0000259" key="8">
    <source>
        <dbReference type="Pfam" id="PF09335"/>
    </source>
</evidence>
<name>A0A7W3NFS2_PRIAR</name>
<sequence>MRIYELIRLALEIMFTPISDDVIMLTQVGTWASKRINPYMVWMSSWITLFIALLSFFLVGRFFRQVPLIEKWMAKKWLQKAEKLLDRFGAWAIMLAFFVSGVRHPIHYIAGILKFSLKKYLLAKFLASSLYSGGWTFMIYKFNQKVGIKLVLLSLRQHLSIALLLFSILLLSFTFYKVKLQGE</sequence>
<proteinExistence type="inferred from homology"/>
<comment type="similarity">
    <text evidence="2">Belongs to the DedA family.</text>
</comment>
<comment type="caution">
    <text evidence="9">The sequence shown here is derived from an EMBL/GenBank/DDBJ whole genome shotgun (WGS) entry which is preliminary data.</text>
</comment>
<feature type="transmembrane region" description="Helical" evidence="7">
    <location>
        <begin position="161"/>
        <end position="178"/>
    </location>
</feature>
<feature type="domain" description="VTT" evidence="8">
    <location>
        <begin position="32"/>
        <end position="140"/>
    </location>
</feature>
<dbReference type="InterPro" id="IPR051311">
    <property type="entry name" value="DedA_domain"/>
</dbReference>
<dbReference type="PANTHER" id="PTHR42709">
    <property type="entry name" value="ALKALINE PHOSPHATASE LIKE PROTEIN"/>
    <property type="match status" value="1"/>
</dbReference>
<keyword evidence="6 7" id="KW-0472">Membrane</keyword>
<dbReference type="RefSeq" id="WP_053488477.1">
    <property type="nucleotide sequence ID" value="NZ_CP169255.1"/>
</dbReference>
<accession>A0A7W3NFS2</accession>
<evidence type="ECO:0000256" key="1">
    <source>
        <dbReference type="ARBA" id="ARBA00004651"/>
    </source>
</evidence>
<keyword evidence="4 7" id="KW-0812">Transmembrane</keyword>
<dbReference type="EMBL" id="JACJHT010000009">
    <property type="protein sequence ID" value="MBA9042194.1"/>
    <property type="molecule type" value="Genomic_DNA"/>
</dbReference>
<reference evidence="9" key="1">
    <citation type="submission" date="2020-08" db="EMBL/GenBank/DDBJ databases">
        <title>Functional genomics of gut bacteria from endangered species of beetles.</title>
        <authorList>
            <person name="Carlos-Shanley C."/>
        </authorList>
    </citation>
    <scope>NUCLEOTIDE SEQUENCE [LARGE SCALE GENOMIC DNA]</scope>
    <source>
        <strain evidence="9">S00060</strain>
    </source>
</reference>
<dbReference type="PANTHER" id="PTHR42709:SF6">
    <property type="entry name" value="UNDECAPRENYL PHOSPHATE TRANSPORTER A"/>
    <property type="match status" value="1"/>
</dbReference>
<dbReference type="InterPro" id="IPR032816">
    <property type="entry name" value="VTT_dom"/>
</dbReference>
<gene>
    <name evidence="9" type="ORF">HNP21_005327</name>
</gene>
<comment type="subcellular location">
    <subcellularLocation>
        <location evidence="1">Cell membrane</location>
        <topology evidence="1">Multi-pass membrane protein</topology>
    </subcellularLocation>
</comment>
<evidence type="ECO:0000256" key="3">
    <source>
        <dbReference type="ARBA" id="ARBA00022475"/>
    </source>
</evidence>
<dbReference type="Proteomes" id="UP000543174">
    <property type="component" value="Unassembled WGS sequence"/>
</dbReference>
<keyword evidence="5 7" id="KW-1133">Transmembrane helix</keyword>
<feature type="transmembrane region" description="Helical" evidence="7">
    <location>
        <begin position="122"/>
        <end position="140"/>
    </location>
</feature>